<reference evidence="2 3" key="1">
    <citation type="journal article" date="2020" name="Nat. Commun.">
        <title>Genome of Tripterygium wilfordii and identification of cytochrome P450 involved in triptolide biosynthesis.</title>
        <authorList>
            <person name="Tu L."/>
            <person name="Su P."/>
            <person name="Zhang Z."/>
            <person name="Gao L."/>
            <person name="Wang J."/>
            <person name="Hu T."/>
            <person name="Zhou J."/>
            <person name="Zhang Y."/>
            <person name="Zhao Y."/>
            <person name="Liu Y."/>
            <person name="Song Y."/>
            <person name="Tong Y."/>
            <person name="Lu Y."/>
            <person name="Yang J."/>
            <person name="Xu C."/>
            <person name="Jia M."/>
            <person name="Peters R.J."/>
            <person name="Huang L."/>
            <person name="Gao W."/>
        </authorList>
    </citation>
    <scope>NUCLEOTIDE SEQUENCE [LARGE SCALE GENOMIC DNA]</scope>
    <source>
        <strain evidence="3">cv. XIE 37</strain>
        <tissue evidence="2">Leaf</tissue>
    </source>
</reference>
<dbReference type="AlphaFoldDB" id="A0A7J7DJF6"/>
<dbReference type="EMBL" id="JAAARO010000006">
    <property type="protein sequence ID" value="KAF5746438.1"/>
    <property type="molecule type" value="Genomic_DNA"/>
</dbReference>
<evidence type="ECO:0000259" key="1">
    <source>
        <dbReference type="Pfam" id="PF09348"/>
    </source>
</evidence>
<evidence type="ECO:0000313" key="2">
    <source>
        <dbReference type="EMBL" id="KAF5746438.1"/>
    </source>
</evidence>
<keyword evidence="3" id="KW-1185">Reference proteome</keyword>
<feature type="domain" description="DUF1990" evidence="1">
    <location>
        <begin position="4"/>
        <end position="85"/>
    </location>
</feature>
<dbReference type="Pfam" id="PF09348">
    <property type="entry name" value="DUF1990"/>
    <property type="match status" value="1"/>
</dbReference>
<dbReference type="InParanoid" id="A0A7J7DJF6"/>
<dbReference type="PANTHER" id="PTHR34202:SF1">
    <property type="entry name" value="UPF0548 PROTEIN"/>
    <property type="match status" value="1"/>
</dbReference>
<organism evidence="2 3">
    <name type="scientific">Tripterygium wilfordii</name>
    <name type="common">Thunder God vine</name>
    <dbReference type="NCBI Taxonomy" id="458696"/>
    <lineage>
        <taxon>Eukaryota</taxon>
        <taxon>Viridiplantae</taxon>
        <taxon>Streptophyta</taxon>
        <taxon>Embryophyta</taxon>
        <taxon>Tracheophyta</taxon>
        <taxon>Spermatophyta</taxon>
        <taxon>Magnoliopsida</taxon>
        <taxon>eudicotyledons</taxon>
        <taxon>Gunneridae</taxon>
        <taxon>Pentapetalae</taxon>
        <taxon>rosids</taxon>
        <taxon>fabids</taxon>
        <taxon>Celastrales</taxon>
        <taxon>Celastraceae</taxon>
        <taxon>Tripterygium</taxon>
    </lineage>
</organism>
<dbReference type="InterPro" id="IPR018960">
    <property type="entry name" value="DUF1990"/>
</dbReference>
<protein>
    <recommendedName>
        <fullName evidence="1">DUF1990 domain-containing protein</fullName>
    </recommendedName>
</protein>
<dbReference type="PANTHER" id="PTHR34202">
    <property type="entry name" value="UPF0548 PROTEIN"/>
    <property type="match status" value="1"/>
</dbReference>
<accession>A0A7J7DJF6</accession>
<comment type="caution">
    <text evidence="2">The sequence shown here is derived from an EMBL/GenBank/DDBJ whole genome shotgun (WGS) entry which is preliminary data.</text>
</comment>
<evidence type="ECO:0000313" key="3">
    <source>
        <dbReference type="Proteomes" id="UP000593562"/>
    </source>
</evidence>
<name>A0A7J7DJF6_TRIWF</name>
<gene>
    <name evidence="2" type="ORF">HS088_TW06G00609</name>
</gene>
<proteinExistence type="predicted"/>
<sequence>MESTGLETFEKGKAALQTWRHFGLNWAFVHPKTPIRGGEKFCVCVKEFLPWVLMPLQVIYVNDSRNAKKGVASFGFGSGTLHGHLLLLKRSDCAYCPLRMIVYCLEFYRSGLHLSGQHPNLSGQHLQTAAANRNINSASA</sequence>
<dbReference type="Proteomes" id="UP000593562">
    <property type="component" value="Unassembled WGS sequence"/>
</dbReference>